<evidence type="ECO:0008006" key="7">
    <source>
        <dbReference type="Google" id="ProtNLM"/>
    </source>
</evidence>
<keyword evidence="2 4" id="KW-0472">Membrane</keyword>
<dbReference type="EMBL" id="BAABGT010000032">
    <property type="protein sequence ID" value="GAA4546449.1"/>
    <property type="molecule type" value="Genomic_DNA"/>
</dbReference>
<feature type="transmembrane region" description="Helical" evidence="4">
    <location>
        <begin position="52"/>
        <end position="72"/>
    </location>
</feature>
<feature type="region of interest" description="Disordered" evidence="3">
    <location>
        <begin position="1"/>
        <end position="44"/>
    </location>
</feature>
<keyword evidence="4" id="KW-1133">Transmembrane helix</keyword>
<organism evidence="5 6">
    <name type="scientific">Pseudonocardia xishanensis</name>
    <dbReference type="NCBI Taxonomy" id="630995"/>
    <lineage>
        <taxon>Bacteria</taxon>
        <taxon>Bacillati</taxon>
        <taxon>Actinomycetota</taxon>
        <taxon>Actinomycetes</taxon>
        <taxon>Pseudonocardiales</taxon>
        <taxon>Pseudonocardiaceae</taxon>
        <taxon>Pseudonocardia</taxon>
    </lineage>
</organism>
<evidence type="ECO:0000256" key="4">
    <source>
        <dbReference type="SAM" id="Phobius"/>
    </source>
</evidence>
<reference evidence="6" key="1">
    <citation type="journal article" date="2019" name="Int. J. Syst. Evol. Microbiol.">
        <title>The Global Catalogue of Microorganisms (GCM) 10K type strain sequencing project: providing services to taxonomists for standard genome sequencing and annotation.</title>
        <authorList>
            <consortium name="The Broad Institute Genomics Platform"/>
            <consortium name="The Broad Institute Genome Sequencing Center for Infectious Disease"/>
            <person name="Wu L."/>
            <person name="Ma J."/>
        </authorList>
    </citation>
    <scope>NUCLEOTIDE SEQUENCE [LARGE SCALE GENOMIC DNA]</scope>
    <source>
        <strain evidence="6">JCM 17906</strain>
    </source>
</reference>
<gene>
    <name evidence="5" type="ORF">GCM10023175_28690</name>
</gene>
<comment type="subcellular location">
    <subcellularLocation>
        <location evidence="1">Membrane</location>
    </subcellularLocation>
</comment>
<evidence type="ECO:0000256" key="1">
    <source>
        <dbReference type="ARBA" id="ARBA00004370"/>
    </source>
</evidence>
<keyword evidence="4" id="KW-0812">Transmembrane</keyword>
<keyword evidence="6" id="KW-1185">Reference proteome</keyword>
<dbReference type="Proteomes" id="UP001501598">
    <property type="component" value="Unassembled WGS sequence"/>
</dbReference>
<evidence type="ECO:0000313" key="6">
    <source>
        <dbReference type="Proteomes" id="UP001501598"/>
    </source>
</evidence>
<proteinExistence type="predicted"/>
<sequence length="205" mass="21852">MSTPIDERLDGQTRELPAVAEEQEVGPDRGRRASRLPRIPLPHPTGRARRTVTIALTAVAVVLAGVSGWLGWSVVSAQSDATAKTEAVAAASDAVPRLLSYDQNTLGQIPALTDQLTTGQFRDVFHATFDQLIQPNAVAQQASSTATVASASWLTVNGDDATVLLLLDQRTTSQKLVGERIDTVQARVTMSRVDGAWLVSGLDQV</sequence>
<name>A0ABP8RRN7_9PSEU</name>
<evidence type="ECO:0000313" key="5">
    <source>
        <dbReference type="EMBL" id="GAA4546449.1"/>
    </source>
</evidence>
<dbReference type="PANTHER" id="PTHR37042">
    <property type="entry name" value="OUTER MEMBRANE PROTEIN RV1973"/>
    <property type="match status" value="1"/>
</dbReference>
<comment type="caution">
    <text evidence="5">The sequence shown here is derived from an EMBL/GenBank/DDBJ whole genome shotgun (WGS) entry which is preliminary data.</text>
</comment>
<protein>
    <recommendedName>
        <fullName evidence="7">Mce-associated membrane protein</fullName>
    </recommendedName>
</protein>
<evidence type="ECO:0000256" key="2">
    <source>
        <dbReference type="ARBA" id="ARBA00023136"/>
    </source>
</evidence>
<dbReference type="PANTHER" id="PTHR37042:SF4">
    <property type="entry name" value="OUTER MEMBRANE PROTEIN RV1973"/>
    <property type="match status" value="1"/>
</dbReference>
<evidence type="ECO:0000256" key="3">
    <source>
        <dbReference type="SAM" id="MobiDB-lite"/>
    </source>
</evidence>
<dbReference type="RefSeq" id="WP_345417345.1">
    <property type="nucleotide sequence ID" value="NZ_BAABGT010000032.1"/>
</dbReference>
<feature type="compositionally biased region" description="Basic and acidic residues" evidence="3">
    <location>
        <begin position="1"/>
        <end position="13"/>
    </location>
</feature>
<accession>A0ABP8RRN7</accession>